<feature type="transmembrane region" description="Helical" evidence="8">
    <location>
        <begin position="559"/>
        <end position="588"/>
    </location>
</feature>
<keyword evidence="5 8" id="KW-0812">Transmembrane</keyword>
<accession>A0A4U0RVP9</accession>
<dbReference type="InterPro" id="IPR035906">
    <property type="entry name" value="MetI-like_sf"/>
</dbReference>
<name>A0A4U0RVP9_9ACTN</name>
<dbReference type="PANTHER" id="PTHR43357">
    <property type="entry name" value="INNER MEMBRANE ABC TRANSPORTER PERMEASE PROTEIN YDCV"/>
    <property type="match status" value="1"/>
</dbReference>
<evidence type="ECO:0000256" key="2">
    <source>
        <dbReference type="ARBA" id="ARBA00022448"/>
    </source>
</evidence>
<comment type="caution">
    <text evidence="10">The sequence shown here is derived from an EMBL/GenBank/DDBJ whole genome shotgun (WGS) entry which is preliminary data.</text>
</comment>
<comment type="subcellular location">
    <subcellularLocation>
        <location evidence="1">Cell inner membrane</location>
        <topology evidence="1">Multi-pass membrane protein</topology>
    </subcellularLocation>
    <subcellularLocation>
        <location evidence="8">Cell membrane</location>
        <topology evidence="8">Multi-pass membrane protein</topology>
    </subcellularLocation>
</comment>
<evidence type="ECO:0000256" key="8">
    <source>
        <dbReference type="RuleBase" id="RU363032"/>
    </source>
</evidence>
<evidence type="ECO:0000256" key="1">
    <source>
        <dbReference type="ARBA" id="ARBA00004429"/>
    </source>
</evidence>
<dbReference type="CDD" id="cd06261">
    <property type="entry name" value="TM_PBP2"/>
    <property type="match status" value="2"/>
</dbReference>
<feature type="transmembrane region" description="Helical" evidence="8">
    <location>
        <begin position="274"/>
        <end position="294"/>
    </location>
</feature>
<feature type="transmembrane region" description="Helical" evidence="8">
    <location>
        <begin position="419"/>
        <end position="442"/>
    </location>
</feature>
<dbReference type="OrthoDB" id="5100908at2"/>
<feature type="domain" description="ABC transmembrane type-1" evidence="9">
    <location>
        <begin position="381"/>
        <end position="585"/>
    </location>
</feature>
<dbReference type="Proteomes" id="UP000305778">
    <property type="component" value="Unassembled WGS sequence"/>
</dbReference>
<evidence type="ECO:0000256" key="3">
    <source>
        <dbReference type="ARBA" id="ARBA00022475"/>
    </source>
</evidence>
<feature type="transmembrane region" description="Helical" evidence="8">
    <location>
        <begin position="385"/>
        <end position="407"/>
    </location>
</feature>
<dbReference type="SUPFAM" id="SSF161098">
    <property type="entry name" value="MetI-like"/>
    <property type="match status" value="2"/>
</dbReference>
<evidence type="ECO:0000256" key="5">
    <source>
        <dbReference type="ARBA" id="ARBA00022692"/>
    </source>
</evidence>
<keyword evidence="7 8" id="KW-0472">Membrane</keyword>
<dbReference type="PANTHER" id="PTHR43357:SF4">
    <property type="entry name" value="INNER MEMBRANE ABC TRANSPORTER PERMEASE PROTEIN YDCV"/>
    <property type="match status" value="1"/>
</dbReference>
<dbReference type="InterPro" id="IPR000515">
    <property type="entry name" value="MetI-like"/>
</dbReference>
<evidence type="ECO:0000313" key="10">
    <source>
        <dbReference type="EMBL" id="TJZ99622.1"/>
    </source>
</evidence>
<evidence type="ECO:0000256" key="7">
    <source>
        <dbReference type="ARBA" id="ARBA00023136"/>
    </source>
</evidence>
<dbReference type="GO" id="GO:0005886">
    <property type="term" value="C:plasma membrane"/>
    <property type="evidence" value="ECO:0007669"/>
    <property type="project" value="UniProtKB-SubCell"/>
</dbReference>
<evidence type="ECO:0000256" key="4">
    <source>
        <dbReference type="ARBA" id="ARBA00022519"/>
    </source>
</evidence>
<dbReference type="PROSITE" id="PS50928">
    <property type="entry name" value="ABC_TM1"/>
    <property type="match status" value="2"/>
</dbReference>
<feature type="transmembrane region" description="Helical" evidence="8">
    <location>
        <begin position="325"/>
        <end position="352"/>
    </location>
</feature>
<gene>
    <name evidence="10" type="ORF">FCI23_44975</name>
</gene>
<proteinExistence type="inferred from homology"/>
<dbReference type="GO" id="GO:0055085">
    <property type="term" value="P:transmembrane transport"/>
    <property type="evidence" value="ECO:0007669"/>
    <property type="project" value="InterPro"/>
</dbReference>
<feature type="transmembrane region" description="Helical" evidence="8">
    <location>
        <begin position="454"/>
        <end position="480"/>
    </location>
</feature>
<evidence type="ECO:0000256" key="6">
    <source>
        <dbReference type="ARBA" id="ARBA00022989"/>
    </source>
</evidence>
<feature type="transmembrane region" description="Helical" evidence="8">
    <location>
        <begin position="128"/>
        <end position="146"/>
    </location>
</feature>
<protein>
    <submittedName>
        <fullName evidence="10">Iron ABC transporter permease</fullName>
    </submittedName>
</protein>
<comment type="similarity">
    <text evidence="8">Belongs to the binding-protein-dependent transport system permease family.</text>
</comment>
<dbReference type="EMBL" id="SUMC01000100">
    <property type="protein sequence ID" value="TJZ99622.1"/>
    <property type="molecule type" value="Genomic_DNA"/>
</dbReference>
<feature type="domain" description="ABC transmembrane type-1" evidence="9">
    <location>
        <begin position="90"/>
        <end position="295"/>
    </location>
</feature>
<keyword evidence="3" id="KW-1003">Cell membrane</keyword>
<dbReference type="AlphaFoldDB" id="A0A4U0RVP9"/>
<keyword evidence="6 8" id="KW-1133">Transmembrane helix</keyword>
<dbReference type="Gene3D" id="1.10.3720.10">
    <property type="entry name" value="MetI-like"/>
    <property type="match status" value="2"/>
</dbReference>
<feature type="transmembrane region" description="Helical" evidence="8">
    <location>
        <begin position="220"/>
        <end position="241"/>
    </location>
</feature>
<reference evidence="10 11" key="1">
    <citation type="submission" date="2019-04" db="EMBL/GenBank/DDBJ databases">
        <title>Streptomyces oryziradicis sp. nov., a novel actinomycete isolated from rhizosphere soil of rice (Oryza sativa L.).</title>
        <authorList>
            <person name="Li C."/>
        </authorList>
    </citation>
    <scope>NUCLEOTIDE SEQUENCE [LARGE SCALE GENOMIC DNA]</scope>
    <source>
        <strain evidence="10 11">NEAU-C40</strain>
    </source>
</reference>
<feature type="transmembrane region" description="Helical" evidence="8">
    <location>
        <begin position="40"/>
        <end position="60"/>
    </location>
</feature>
<keyword evidence="2 8" id="KW-0813">Transport</keyword>
<feature type="transmembrane region" description="Helical" evidence="8">
    <location>
        <begin position="175"/>
        <end position="199"/>
    </location>
</feature>
<keyword evidence="4" id="KW-0997">Cell inner membrane</keyword>
<evidence type="ECO:0000259" key="9">
    <source>
        <dbReference type="PROSITE" id="PS50928"/>
    </source>
</evidence>
<sequence>MTTNKSVLAPVPLSRTREGGRMNARLRRGGRAVSLLGGPLAAVAVGLILLAPVAGFLLVAISPRAFGQGSSWFSLASFHSALSGTMSQALLNTALTGVGAAVLAAVIGTALALLLGRTKVLGGGVWRLGIWALLLAPSYLEALGWTRLVEPDGVLVQIFGINAGWLRSLVMGPVGVIWVLGSRGVPFAFLAVSGVVAGLGRDFEDAARVHGAGTWSRLRITIGMLAPGLWAALAIVFAEAISDYGVAATLGADARFPLATFSLAAAVTNFPADYPTAAAVGWLLMLLVVFAMLAQRAATRGRSYAVLSGRTRPVSQVPLRGRRSAAALAGLGVFFLLALGVPTLGVVSASMLGQFGALSARSFTLDNYRQVFQQSSLLAPVMLSLRLAVITATVALIGGVLVARFLARSGGKGRGKAAGVLDLLMLGAVALPSIVLGAGYIFTYNLPLMNTLGIHLYGTLTLLTIGLLAGALPAASRLLVGSFSQLQDSMLAAARVHGAGTARAWSTTVLPLVSRGLLWTWLLTFADRFLELPLASMLYPPGQQPLSVGVTKLIVNYDFGVGTASLVVACAGILLVIGLGLALFRLLAPAGWHRLEQR</sequence>
<organism evidence="10 11">
    <name type="scientific">Actinacidiphila oryziradicis</name>
    <dbReference type="NCBI Taxonomy" id="2571141"/>
    <lineage>
        <taxon>Bacteria</taxon>
        <taxon>Bacillati</taxon>
        <taxon>Actinomycetota</taxon>
        <taxon>Actinomycetes</taxon>
        <taxon>Kitasatosporales</taxon>
        <taxon>Streptomycetaceae</taxon>
        <taxon>Actinacidiphila</taxon>
    </lineage>
</organism>
<keyword evidence="11" id="KW-1185">Reference proteome</keyword>
<dbReference type="Pfam" id="PF00528">
    <property type="entry name" value="BPD_transp_1"/>
    <property type="match status" value="1"/>
</dbReference>
<feature type="transmembrane region" description="Helical" evidence="8">
    <location>
        <begin position="97"/>
        <end position="116"/>
    </location>
</feature>
<evidence type="ECO:0000313" key="11">
    <source>
        <dbReference type="Proteomes" id="UP000305778"/>
    </source>
</evidence>